<dbReference type="Proteomes" id="UP000603200">
    <property type="component" value="Unassembled WGS sequence"/>
</dbReference>
<keyword evidence="3" id="KW-1185">Reference proteome</keyword>
<comment type="caution">
    <text evidence="2">The sequence shown here is derived from an EMBL/GenBank/DDBJ whole genome shotgun (WGS) entry which is preliminary data.</text>
</comment>
<evidence type="ECO:0000313" key="3">
    <source>
        <dbReference type="Proteomes" id="UP000603200"/>
    </source>
</evidence>
<dbReference type="EMBL" id="BOMN01000077">
    <property type="protein sequence ID" value="GIE22459.1"/>
    <property type="molecule type" value="Genomic_DNA"/>
</dbReference>
<evidence type="ECO:0000256" key="1">
    <source>
        <dbReference type="SAM" id="Phobius"/>
    </source>
</evidence>
<protein>
    <recommendedName>
        <fullName evidence="4">Ricin-type beta-trefoil lectin protein</fullName>
    </recommendedName>
</protein>
<keyword evidence="1" id="KW-0472">Membrane</keyword>
<feature type="transmembrane region" description="Helical" evidence="1">
    <location>
        <begin position="49"/>
        <end position="67"/>
    </location>
</feature>
<organism evidence="2 3">
    <name type="scientific">Winogradskya humida</name>
    <dbReference type="NCBI Taxonomy" id="113566"/>
    <lineage>
        <taxon>Bacteria</taxon>
        <taxon>Bacillati</taxon>
        <taxon>Actinomycetota</taxon>
        <taxon>Actinomycetes</taxon>
        <taxon>Micromonosporales</taxon>
        <taxon>Micromonosporaceae</taxon>
        <taxon>Winogradskya</taxon>
    </lineage>
</organism>
<evidence type="ECO:0000313" key="2">
    <source>
        <dbReference type="EMBL" id="GIE22459.1"/>
    </source>
</evidence>
<dbReference type="RefSeq" id="WP_203839549.1">
    <property type="nucleotide sequence ID" value="NZ_BAAATV010000040.1"/>
</dbReference>
<gene>
    <name evidence="2" type="ORF">Ahu01nite_055610</name>
</gene>
<reference evidence="2 3" key="1">
    <citation type="submission" date="2021-01" db="EMBL/GenBank/DDBJ databases">
        <title>Whole genome shotgun sequence of Actinoplanes humidus NBRC 14915.</title>
        <authorList>
            <person name="Komaki H."/>
            <person name="Tamura T."/>
        </authorList>
    </citation>
    <scope>NUCLEOTIDE SEQUENCE [LARGE SCALE GENOMIC DNA]</scope>
    <source>
        <strain evidence="2 3">NBRC 14915</strain>
    </source>
</reference>
<keyword evidence="1" id="KW-0812">Transmembrane</keyword>
<name>A0ABQ3ZV56_9ACTN</name>
<accession>A0ABQ3ZV56</accession>
<keyword evidence="1" id="KW-1133">Transmembrane helix</keyword>
<sequence>MPDLHDNLTAPAGPAKHAATFPPAGRAKHAATLPPAGTLRVRSNRRRTVIASAGLAVLAVAGGAAFWQTRASAPSTLAAPPPSSSAPATVLNGKRQVTIEVAGMNGAVLALGRGDDDQVKATTATNTGTRSLWVLRPRGKNFQIALGTLHGTSPVCMTTIHDKAPGTVRDRVCDPALSTQLFTLTKTPDGTYSLFQNNHYLQVIDGTNALVPDLPESLTTTYHLHDQGPADPAIS</sequence>
<evidence type="ECO:0008006" key="4">
    <source>
        <dbReference type="Google" id="ProtNLM"/>
    </source>
</evidence>
<proteinExistence type="predicted"/>